<evidence type="ECO:0000256" key="1">
    <source>
        <dbReference type="SAM" id="Phobius"/>
    </source>
</evidence>
<keyword evidence="1" id="KW-0812">Transmembrane</keyword>
<comment type="caution">
    <text evidence="2">The sequence shown here is derived from an EMBL/GenBank/DDBJ whole genome shotgun (WGS) entry which is preliminary data.</text>
</comment>
<sequence>MVVVTILRGESESSTRGWVNCRSNGAIVYVLVELWWWLAVAYLVVEALTSGVKWCSGFVGSNDGRGNVGYGGVVVLMVAVAVVVDIVGEMVAIVMVICWWRGSIEVAVDMAQRFVDLSSATSKVTLTVCATGSKVEKGLDDHFPEGERYFDLDNFGNTSYCNSILQFAEIFGPAARLYPVQTTRTNIRVAL</sequence>
<keyword evidence="2" id="KW-0378">Hydrolase</keyword>
<dbReference type="EMBL" id="CACTIH010007575">
    <property type="protein sequence ID" value="CAA3015855.1"/>
    <property type="molecule type" value="Genomic_DNA"/>
</dbReference>
<organism evidence="2 3">
    <name type="scientific">Olea europaea subsp. europaea</name>
    <dbReference type="NCBI Taxonomy" id="158383"/>
    <lineage>
        <taxon>Eukaryota</taxon>
        <taxon>Viridiplantae</taxon>
        <taxon>Streptophyta</taxon>
        <taxon>Embryophyta</taxon>
        <taxon>Tracheophyta</taxon>
        <taxon>Spermatophyta</taxon>
        <taxon>Magnoliopsida</taxon>
        <taxon>eudicotyledons</taxon>
        <taxon>Gunneridae</taxon>
        <taxon>Pentapetalae</taxon>
        <taxon>asterids</taxon>
        <taxon>lamiids</taxon>
        <taxon>Lamiales</taxon>
        <taxon>Oleaceae</taxon>
        <taxon>Oleeae</taxon>
        <taxon>Olea</taxon>
    </lineage>
</organism>
<keyword evidence="3" id="KW-1185">Reference proteome</keyword>
<evidence type="ECO:0000313" key="2">
    <source>
        <dbReference type="EMBL" id="CAA3015855.1"/>
    </source>
</evidence>
<keyword evidence="1" id="KW-1133">Transmembrane helix</keyword>
<name>A0A8S0UGR8_OLEEU</name>
<proteinExistence type="predicted"/>
<dbReference type="AlphaFoldDB" id="A0A8S0UGR8"/>
<dbReference type="GO" id="GO:0016787">
    <property type="term" value="F:hydrolase activity"/>
    <property type="evidence" value="ECO:0007669"/>
    <property type="project" value="UniProtKB-KW"/>
</dbReference>
<feature type="transmembrane region" description="Helical" evidence="1">
    <location>
        <begin position="68"/>
        <end position="100"/>
    </location>
</feature>
<keyword evidence="1" id="KW-0472">Membrane</keyword>
<dbReference type="Gramene" id="OE9A104932T1">
    <property type="protein sequence ID" value="OE9A104932C1"/>
    <property type="gene ID" value="OE9A104932"/>
</dbReference>
<feature type="transmembrane region" description="Helical" evidence="1">
    <location>
        <begin position="26"/>
        <end position="48"/>
    </location>
</feature>
<gene>
    <name evidence="2" type="ORF">OLEA9_A104932</name>
</gene>
<protein>
    <submittedName>
        <fullName evidence="2">Ubiquitin carboxyl-terminal hydrolase 4-like</fullName>
    </submittedName>
</protein>
<evidence type="ECO:0000313" key="3">
    <source>
        <dbReference type="Proteomes" id="UP000594638"/>
    </source>
</evidence>
<dbReference type="Proteomes" id="UP000594638">
    <property type="component" value="Unassembled WGS sequence"/>
</dbReference>
<accession>A0A8S0UGR8</accession>
<reference evidence="2 3" key="1">
    <citation type="submission" date="2019-12" db="EMBL/GenBank/DDBJ databases">
        <authorList>
            <person name="Alioto T."/>
            <person name="Alioto T."/>
            <person name="Gomez Garrido J."/>
        </authorList>
    </citation>
    <scope>NUCLEOTIDE SEQUENCE [LARGE SCALE GENOMIC DNA]</scope>
</reference>